<feature type="transmembrane region" description="Helical" evidence="1">
    <location>
        <begin position="120"/>
        <end position="140"/>
    </location>
</feature>
<feature type="transmembrane region" description="Helical" evidence="1">
    <location>
        <begin position="7"/>
        <end position="31"/>
    </location>
</feature>
<feature type="non-terminal residue" evidence="2">
    <location>
        <position position="219"/>
    </location>
</feature>
<dbReference type="AlphaFoldDB" id="A0A5C3LM82"/>
<proteinExistence type="predicted"/>
<dbReference type="EMBL" id="ML213634">
    <property type="protein sequence ID" value="TFK34279.1"/>
    <property type="molecule type" value="Genomic_DNA"/>
</dbReference>
<keyword evidence="1" id="KW-1133">Transmembrane helix</keyword>
<keyword evidence="1" id="KW-0812">Transmembrane</keyword>
<evidence type="ECO:0000313" key="2">
    <source>
        <dbReference type="EMBL" id="TFK34279.1"/>
    </source>
</evidence>
<dbReference type="Proteomes" id="UP000308652">
    <property type="component" value="Unassembled WGS sequence"/>
</dbReference>
<evidence type="ECO:0000313" key="3">
    <source>
        <dbReference type="Proteomes" id="UP000308652"/>
    </source>
</evidence>
<evidence type="ECO:0000256" key="1">
    <source>
        <dbReference type="SAM" id="Phobius"/>
    </source>
</evidence>
<feature type="transmembrane region" description="Helical" evidence="1">
    <location>
        <begin position="79"/>
        <end position="100"/>
    </location>
</feature>
<protein>
    <submittedName>
        <fullName evidence="2">Uncharacterized protein</fullName>
    </submittedName>
</protein>
<feature type="transmembrane region" description="Helical" evidence="1">
    <location>
        <begin position="161"/>
        <end position="185"/>
    </location>
</feature>
<dbReference type="STRING" id="68775.A0A5C3LM82"/>
<feature type="transmembrane region" description="Helical" evidence="1">
    <location>
        <begin position="197"/>
        <end position="217"/>
    </location>
</feature>
<accession>A0A5C3LM82</accession>
<keyword evidence="3" id="KW-1185">Reference proteome</keyword>
<organism evidence="2 3">
    <name type="scientific">Crucibulum laeve</name>
    <dbReference type="NCBI Taxonomy" id="68775"/>
    <lineage>
        <taxon>Eukaryota</taxon>
        <taxon>Fungi</taxon>
        <taxon>Dikarya</taxon>
        <taxon>Basidiomycota</taxon>
        <taxon>Agaricomycotina</taxon>
        <taxon>Agaricomycetes</taxon>
        <taxon>Agaricomycetidae</taxon>
        <taxon>Agaricales</taxon>
        <taxon>Agaricineae</taxon>
        <taxon>Nidulariaceae</taxon>
        <taxon>Crucibulum</taxon>
    </lineage>
</organism>
<gene>
    <name evidence="2" type="ORF">BDQ12DRAFT_580111</name>
</gene>
<reference evidence="2 3" key="1">
    <citation type="journal article" date="2019" name="Nat. Ecol. Evol.">
        <title>Megaphylogeny resolves global patterns of mushroom evolution.</title>
        <authorList>
            <person name="Varga T."/>
            <person name="Krizsan K."/>
            <person name="Foldi C."/>
            <person name="Dima B."/>
            <person name="Sanchez-Garcia M."/>
            <person name="Sanchez-Ramirez S."/>
            <person name="Szollosi G.J."/>
            <person name="Szarkandi J.G."/>
            <person name="Papp V."/>
            <person name="Albert L."/>
            <person name="Andreopoulos W."/>
            <person name="Angelini C."/>
            <person name="Antonin V."/>
            <person name="Barry K.W."/>
            <person name="Bougher N.L."/>
            <person name="Buchanan P."/>
            <person name="Buyck B."/>
            <person name="Bense V."/>
            <person name="Catcheside P."/>
            <person name="Chovatia M."/>
            <person name="Cooper J."/>
            <person name="Damon W."/>
            <person name="Desjardin D."/>
            <person name="Finy P."/>
            <person name="Geml J."/>
            <person name="Haridas S."/>
            <person name="Hughes K."/>
            <person name="Justo A."/>
            <person name="Karasinski D."/>
            <person name="Kautmanova I."/>
            <person name="Kiss B."/>
            <person name="Kocsube S."/>
            <person name="Kotiranta H."/>
            <person name="LaButti K.M."/>
            <person name="Lechner B.E."/>
            <person name="Liimatainen K."/>
            <person name="Lipzen A."/>
            <person name="Lukacs Z."/>
            <person name="Mihaltcheva S."/>
            <person name="Morgado L.N."/>
            <person name="Niskanen T."/>
            <person name="Noordeloos M.E."/>
            <person name="Ohm R.A."/>
            <person name="Ortiz-Santana B."/>
            <person name="Ovrebo C."/>
            <person name="Racz N."/>
            <person name="Riley R."/>
            <person name="Savchenko A."/>
            <person name="Shiryaev A."/>
            <person name="Soop K."/>
            <person name="Spirin V."/>
            <person name="Szebenyi C."/>
            <person name="Tomsovsky M."/>
            <person name="Tulloss R.E."/>
            <person name="Uehling J."/>
            <person name="Grigoriev I.V."/>
            <person name="Vagvolgyi C."/>
            <person name="Papp T."/>
            <person name="Martin F.M."/>
            <person name="Miettinen O."/>
            <person name="Hibbett D.S."/>
            <person name="Nagy L.G."/>
        </authorList>
    </citation>
    <scope>NUCLEOTIDE SEQUENCE [LARGE SCALE GENOMIC DNA]</scope>
    <source>
        <strain evidence="2 3">CBS 166.37</strain>
    </source>
</reference>
<feature type="transmembrane region" description="Helical" evidence="1">
    <location>
        <begin position="51"/>
        <end position="72"/>
    </location>
</feature>
<feature type="non-terminal residue" evidence="2">
    <location>
        <position position="1"/>
    </location>
</feature>
<dbReference type="OrthoDB" id="3250682at2759"/>
<keyword evidence="1" id="KW-0472">Membrane</keyword>
<name>A0A5C3LM82_9AGAR</name>
<sequence>PLILSSILIFITVTVDTIFVFVRLFQAFVWYKSGLAPLEFYSDLAQPTQAAKTFIMIAAIVIADAMIIYRLWIVWSHSIAIILFPILTLFGAAACGIGVTYQFTQYKPGENIFISQTGRWITSLFAATLCTNFFCTVCIAGKIMARNRGSTIDGGGSLTSIVAIVVESAAINSTCLIFGVTSYLLKSNVQFVAADTWSTISGISFMLINVRVGLGWAQS</sequence>